<dbReference type="Pfam" id="PF13649">
    <property type="entry name" value="Methyltransf_25"/>
    <property type="match status" value="1"/>
</dbReference>
<dbReference type="PANTHER" id="PTHR43861">
    <property type="entry name" value="TRANS-ACONITATE 2-METHYLTRANSFERASE-RELATED"/>
    <property type="match status" value="1"/>
</dbReference>
<feature type="domain" description="Methyltransferase" evidence="3">
    <location>
        <begin position="46"/>
        <end position="136"/>
    </location>
</feature>
<reference evidence="4 5" key="1">
    <citation type="journal article" date="2012" name="J. Bacteriol.">
        <title>Complete Genome Sequence of Mycobacterium vaccae Type Strain ATCC 25954.</title>
        <authorList>
            <person name="Ho Y.S."/>
            <person name="Adroub S.A."/>
            <person name="Abadi M."/>
            <person name="Al Alwan B."/>
            <person name="Alkhateeb R."/>
            <person name="Gao G."/>
            <person name="Ragab A."/>
            <person name="Ali S."/>
            <person name="van Soolingen D."/>
            <person name="Bitter W."/>
            <person name="Pain A."/>
            <person name="Abdallah A.M."/>
        </authorList>
    </citation>
    <scope>NUCLEOTIDE SEQUENCE [LARGE SCALE GENOMIC DNA]</scope>
    <source>
        <strain evidence="4 5">ATCC 25954</strain>
    </source>
</reference>
<protein>
    <submittedName>
        <fullName evidence="4">Type 11 methyltransferase</fullName>
    </submittedName>
</protein>
<evidence type="ECO:0000313" key="5">
    <source>
        <dbReference type="Proteomes" id="UP000006072"/>
    </source>
</evidence>
<name>K0ULY7_MYCVA</name>
<dbReference type="PATRIC" id="fig|1194972.3.peg.3452"/>
<keyword evidence="1 4" id="KW-0489">Methyltransferase</keyword>
<dbReference type="RefSeq" id="WP_003931095.1">
    <property type="nucleotide sequence ID" value="NZ_JH814692.1"/>
</dbReference>
<dbReference type="InterPro" id="IPR029063">
    <property type="entry name" value="SAM-dependent_MTases_sf"/>
</dbReference>
<keyword evidence="2 4" id="KW-0808">Transferase</keyword>
<dbReference type="GO" id="GO:0032259">
    <property type="term" value="P:methylation"/>
    <property type="evidence" value="ECO:0007669"/>
    <property type="project" value="UniProtKB-KW"/>
</dbReference>
<dbReference type="SUPFAM" id="SSF53335">
    <property type="entry name" value="S-adenosyl-L-methionine-dependent methyltransferases"/>
    <property type="match status" value="1"/>
</dbReference>
<comment type="caution">
    <text evidence="4">The sequence shown here is derived from an EMBL/GenBank/DDBJ whole genome shotgun (WGS) entry which is preliminary data.</text>
</comment>
<evidence type="ECO:0000259" key="3">
    <source>
        <dbReference type="Pfam" id="PF13649"/>
    </source>
</evidence>
<dbReference type="GO" id="GO:0008168">
    <property type="term" value="F:methyltransferase activity"/>
    <property type="evidence" value="ECO:0007669"/>
    <property type="project" value="UniProtKB-KW"/>
</dbReference>
<organism evidence="4 5">
    <name type="scientific">Mycolicibacterium vaccae ATCC 25954</name>
    <dbReference type="NCBI Taxonomy" id="1194972"/>
    <lineage>
        <taxon>Bacteria</taxon>
        <taxon>Bacillati</taxon>
        <taxon>Actinomycetota</taxon>
        <taxon>Actinomycetes</taxon>
        <taxon>Mycobacteriales</taxon>
        <taxon>Mycobacteriaceae</taxon>
        <taxon>Mycolicibacterium</taxon>
    </lineage>
</organism>
<sequence>MTDAAVRRRYTEVADVYIHMFGATAHVDPEDLTFLERSLGHCEGTVLDAGCGPGHLTAYLKNLGVSAEGIDLVPAFISSARSNWPDLDFAVGSVRSLDAPDSSLAGILAWYSLIHCEPSELATILKEFRRTLRDGGMLVIGFFDGDDIETFDHKVTTAYRWPADELSRRLSMAGFIEVERLQRAGTGSTRPHAALAAMAT</sequence>
<dbReference type="CDD" id="cd02440">
    <property type="entry name" value="AdoMet_MTases"/>
    <property type="match status" value="1"/>
</dbReference>
<evidence type="ECO:0000313" key="4">
    <source>
        <dbReference type="EMBL" id="EJZ07826.1"/>
    </source>
</evidence>
<accession>K0ULY7</accession>
<dbReference type="AlphaFoldDB" id="K0ULY7"/>
<dbReference type="HOGENOM" id="CLU_060397_1_0_11"/>
<keyword evidence="5" id="KW-1185">Reference proteome</keyword>
<dbReference type="EMBL" id="ALQA01000038">
    <property type="protein sequence ID" value="EJZ07826.1"/>
    <property type="molecule type" value="Genomic_DNA"/>
</dbReference>
<dbReference type="Gene3D" id="3.40.50.150">
    <property type="entry name" value="Vaccinia Virus protein VP39"/>
    <property type="match status" value="1"/>
</dbReference>
<evidence type="ECO:0000256" key="2">
    <source>
        <dbReference type="ARBA" id="ARBA00022679"/>
    </source>
</evidence>
<evidence type="ECO:0000256" key="1">
    <source>
        <dbReference type="ARBA" id="ARBA00022603"/>
    </source>
</evidence>
<proteinExistence type="predicted"/>
<dbReference type="eggNOG" id="COG2226">
    <property type="taxonomic scope" value="Bacteria"/>
</dbReference>
<dbReference type="InterPro" id="IPR041698">
    <property type="entry name" value="Methyltransf_25"/>
</dbReference>
<dbReference type="PANTHER" id="PTHR43861:SF1">
    <property type="entry name" value="TRANS-ACONITATE 2-METHYLTRANSFERASE"/>
    <property type="match status" value="1"/>
</dbReference>
<dbReference type="Proteomes" id="UP000006072">
    <property type="component" value="Unassembled WGS sequence"/>
</dbReference>
<gene>
    <name evidence="4" type="ORF">MVAC_17303</name>
</gene>